<dbReference type="Pfam" id="PF00153">
    <property type="entry name" value="Mito_carr"/>
    <property type="match status" value="3"/>
</dbReference>
<keyword evidence="6" id="KW-1133">Transmembrane helix</keyword>
<name>A0A061R0Q2_9CHLO</name>
<sequence>MDDNSTGSNSGAETSAGEFTVFRSLTVGALSGMLARIFIHPADTVKAQLQVQGCATSKRYANTLNAVLQIASSEGISGFYRGFNIVLLGTAPGNMAYFGGYEFGKLLVPTGSGFFGDLAVGAAAQLVAGAVYNPFDIIKERLQAQVLMRDVYSYKGTREAMAHLLRRGRPADLLRGYWVTNLAWIPWNAIYIAGYEAARQGAAARLCRSGSVEDLPSWAVASCAFTAASGAALVTSPADVVKTRLQVLAAAHGSSGLNARRVAWDIWRKEGFRGFFAGSLPRVLSIASESAIVWLLYEKLKSSL</sequence>
<evidence type="ECO:0000256" key="6">
    <source>
        <dbReference type="ARBA" id="ARBA00022989"/>
    </source>
</evidence>
<feature type="repeat" description="Solcar" evidence="8">
    <location>
        <begin position="216"/>
        <end position="303"/>
    </location>
</feature>
<feature type="repeat" description="Solcar" evidence="8">
    <location>
        <begin position="112"/>
        <end position="201"/>
    </location>
</feature>
<evidence type="ECO:0000313" key="10">
    <source>
        <dbReference type="EMBL" id="JAC64275.1"/>
    </source>
</evidence>
<keyword evidence="7 8" id="KW-0472">Membrane</keyword>
<dbReference type="GO" id="GO:0016020">
    <property type="term" value="C:membrane"/>
    <property type="evidence" value="ECO:0007669"/>
    <property type="project" value="UniProtKB-SubCell"/>
</dbReference>
<keyword evidence="4 8" id="KW-0812">Transmembrane</keyword>
<evidence type="ECO:0000256" key="2">
    <source>
        <dbReference type="ARBA" id="ARBA00006375"/>
    </source>
</evidence>
<evidence type="ECO:0000256" key="5">
    <source>
        <dbReference type="ARBA" id="ARBA00022737"/>
    </source>
</evidence>
<dbReference type="SUPFAM" id="SSF103506">
    <property type="entry name" value="Mitochondrial carrier"/>
    <property type="match status" value="1"/>
</dbReference>
<dbReference type="EMBL" id="GBEZ01022571">
    <property type="protein sequence ID" value="JAC64275.1"/>
    <property type="molecule type" value="Transcribed_RNA"/>
</dbReference>
<reference evidence="10" key="1">
    <citation type="submission" date="2014-05" db="EMBL/GenBank/DDBJ databases">
        <title>The transcriptome of the halophilic microalga Tetraselmis sp. GSL018 isolated from the Great Salt Lake, Utah.</title>
        <authorList>
            <person name="Jinkerson R.E."/>
            <person name="D'Adamo S."/>
            <person name="Posewitz M.C."/>
        </authorList>
    </citation>
    <scope>NUCLEOTIDE SEQUENCE</scope>
    <source>
        <strain evidence="10">GSL018</strain>
    </source>
</reference>
<keyword evidence="5" id="KW-0677">Repeat</keyword>
<dbReference type="AlphaFoldDB" id="A0A061R0Q2"/>
<evidence type="ECO:0000256" key="1">
    <source>
        <dbReference type="ARBA" id="ARBA00004141"/>
    </source>
</evidence>
<dbReference type="GO" id="GO:0055085">
    <property type="term" value="P:transmembrane transport"/>
    <property type="evidence" value="ECO:0007669"/>
    <property type="project" value="InterPro"/>
</dbReference>
<accession>A0A061R0Q2</accession>
<evidence type="ECO:0000256" key="8">
    <source>
        <dbReference type="PROSITE-ProRule" id="PRU00282"/>
    </source>
</evidence>
<keyword evidence="3 9" id="KW-0813">Transport</keyword>
<dbReference type="PRINTS" id="PR00926">
    <property type="entry name" value="MITOCARRIER"/>
</dbReference>
<evidence type="ECO:0000256" key="9">
    <source>
        <dbReference type="RuleBase" id="RU000488"/>
    </source>
</evidence>
<evidence type="ECO:0000256" key="4">
    <source>
        <dbReference type="ARBA" id="ARBA00022692"/>
    </source>
</evidence>
<feature type="repeat" description="Solcar" evidence="8">
    <location>
        <begin position="19"/>
        <end position="107"/>
    </location>
</feature>
<organism evidence="10">
    <name type="scientific">Tetraselmis sp. GSL018</name>
    <dbReference type="NCBI Taxonomy" id="582737"/>
    <lineage>
        <taxon>Eukaryota</taxon>
        <taxon>Viridiplantae</taxon>
        <taxon>Chlorophyta</taxon>
        <taxon>core chlorophytes</taxon>
        <taxon>Chlorodendrophyceae</taxon>
        <taxon>Chlorodendrales</taxon>
        <taxon>Chlorodendraceae</taxon>
        <taxon>Tetraselmis</taxon>
    </lineage>
</organism>
<evidence type="ECO:0000256" key="3">
    <source>
        <dbReference type="ARBA" id="ARBA00022448"/>
    </source>
</evidence>
<dbReference type="InterPro" id="IPR018108">
    <property type="entry name" value="MCP_transmembrane"/>
</dbReference>
<dbReference type="InterPro" id="IPR023395">
    <property type="entry name" value="MCP_dom_sf"/>
</dbReference>
<proteinExistence type="inferred from homology"/>
<dbReference type="PANTHER" id="PTHR45667">
    <property type="entry name" value="S-ADENOSYLMETHIONINE MITOCHONDRIAL CARRIER PROTEIN"/>
    <property type="match status" value="1"/>
</dbReference>
<dbReference type="PROSITE" id="PS50920">
    <property type="entry name" value="SOLCAR"/>
    <property type="match status" value="3"/>
</dbReference>
<comment type="similarity">
    <text evidence="2 9">Belongs to the mitochondrial carrier (TC 2.A.29) family.</text>
</comment>
<comment type="subcellular location">
    <subcellularLocation>
        <location evidence="1">Membrane</location>
        <topology evidence="1">Multi-pass membrane protein</topology>
    </subcellularLocation>
</comment>
<evidence type="ECO:0000256" key="7">
    <source>
        <dbReference type="ARBA" id="ARBA00023136"/>
    </source>
</evidence>
<gene>
    <name evidence="10" type="ORF">TSPGSL018_18676</name>
</gene>
<protein>
    <submittedName>
        <fullName evidence="10">Mitochondrial carrier family</fullName>
    </submittedName>
</protein>
<dbReference type="InterPro" id="IPR002067">
    <property type="entry name" value="MCP"/>
</dbReference>
<dbReference type="Gene3D" id="1.50.40.10">
    <property type="entry name" value="Mitochondrial carrier domain"/>
    <property type="match status" value="2"/>
</dbReference>